<comment type="caution">
    <text evidence="1">The sequence shown here is derived from an EMBL/GenBank/DDBJ whole genome shotgun (WGS) entry which is preliminary data.</text>
</comment>
<proteinExistence type="predicted"/>
<sequence length="42" mass="4922">MFVSQLLNDEKMQELKARVDVDGEDYTTMAQDFLREENLIAD</sequence>
<evidence type="ECO:0000313" key="1">
    <source>
        <dbReference type="EMBL" id="MDV2419709.1"/>
    </source>
</evidence>
<dbReference type="Gene3D" id="3.40.190.10">
    <property type="entry name" value="Periplasmic binding protein-like II"/>
    <property type="match status" value="1"/>
</dbReference>
<name>A0AAE4NKY0_9CORY</name>
<organism evidence="1 2">
    <name type="scientific">Corynebacterium tuberculostearicum</name>
    <dbReference type="NCBI Taxonomy" id="38304"/>
    <lineage>
        <taxon>Bacteria</taxon>
        <taxon>Bacillati</taxon>
        <taxon>Actinomycetota</taxon>
        <taxon>Actinomycetes</taxon>
        <taxon>Mycobacteriales</taxon>
        <taxon>Corynebacteriaceae</taxon>
        <taxon>Corynebacterium</taxon>
    </lineage>
</organism>
<reference evidence="1" key="1">
    <citation type="submission" date="2023-08" db="EMBL/GenBank/DDBJ databases">
        <title>Genomic characterization of the C. tuberculostearicum species complex, a ubiquitous member of the human skin microbiome.</title>
        <authorList>
            <person name="Ahmed N."/>
            <person name="Deming C."/>
            <person name="Conlan S."/>
            <person name="Segre J."/>
        </authorList>
    </citation>
    <scope>NUCLEOTIDE SEQUENCE</scope>
    <source>
        <strain evidence="1">CTNIH22</strain>
    </source>
</reference>
<protein>
    <submittedName>
        <fullName evidence="1">Uncharacterized protein</fullName>
    </submittedName>
</protein>
<gene>
    <name evidence="1" type="ORF">RAE03_07980</name>
</gene>
<dbReference type="RefSeq" id="WP_259885296.1">
    <property type="nucleotide sequence ID" value="NZ_JAVBIA010000003.1"/>
</dbReference>
<dbReference type="EMBL" id="JAVBIB010000012">
    <property type="protein sequence ID" value="MDV2419709.1"/>
    <property type="molecule type" value="Genomic_DNA"/>
</dbReference>
<evidence type="ECO:0000313" key="2">
    <source>
        <dbReference type="Proteomes" id="UP001185706"/>
    </source>
</evidence>
<dbReference type="Proteomes" id="UP001185706">
    <property type="component" value="Unassembled WGS sequence"/>
</dbReference>
<dbReference type="AlphaFoldDB" id="A0AAE4NKY0"/>
<accession>A0AAE4NKY0</accession>